<name>A0A0R2JPL0_9LACO</name>
<dbReference type="InterPro" id="IPR014746">
    <property type="entry name" value="Gln_synth/guanido_kin_cat_dom"/>
</dbReference>
<accession>A0A0R2JPL0</accession>
<comment type="similarity">
    <text evidence="8">Belongs to the glutamate--cysteine ligase type 1 family.</text>
</comment>
<dbReference type="UniPathway" id="UPA00142">
    <property type="reaction ID" value="UER00209"/>
</dbReference>
<dbReference type="OrthoDB" id="9803907at2"/>
<comment type="caution">
    <text evidence="11">The sequence shown here is derived from an EMBL/GenBank/DDBJ whole genome shotgun (WGS) entry which is preliminary data.</text>
</comment>
<gene>
    <name evidence="11" type="ORF">IV52_GL000488</name>
</gene>
<evidence type="ECO:0000256" key="7">
    <source>
        <dbReference type="ARBA" id="ARBA00048819"/>
    </source>
</evidence>
<dbReference type="GO" id="GO:0005829">
    <property type="term" value="C:cytosol"/>
    <property type="evidence" value="ECO:0007669"/>
    <property type="project" value="TreeGrafter"/>
</dbReference>
<comment type="catalytic activity">
    <reaction evidence="7 9">
        <text>L-cysteine + L-glutamate + ATP = gamma-L-glutamyl-L-cysteine + ADP + phosphate + H(+)</text>
        <dbReference type="Rhea" id="RHEA:13285"/>
        <dbReference type="ChEBI" id="CHEBI:15378"/>
        <dbReference type="ChEBI" id="CHEBI:29985"/>
        <dbReference type="ChEBI" id="CHEBI:30616"/>
        <dbReference type="ChEBI" id="CHEBI:35235"/>
        <dbReference type="ChEBI" id="CHEBI:43474"/>
        <dbReference type="ChEBI" id="CHEBI:58173"/>
        <dbReference type="ChEBI" id="CHEBI:456216"/>
        <dbReference type="EC" id="6.3.2.2"/>
    </reaction>
</comment>
<dbReference type="STRING" id="53444.AYR59_05890"/>
<dbReference type="RefSeq" id="WP_054646244.1">
    <property type="nucleotide sequence ID" value="NZ_FUXS01000001.1"/>
</dbReference>
<dbReference type="PANTHER" id="PTHR38761:SF1">
    <property type="entry name" value="GLUTAMATE--CYSTEINE LIGASE"/>
    <property type="match status" value="1"/>
</dbReference>
<keyword evidence="3 8" id="KW-0436">Ligase</keyword>
<dbReference type="Gene3D" id="3.30.590.20">
    <property type="match status" value="1"/>
</dbReference>
<dbReference type="SUPFAM" id="SSF55931">
    <property type="entry name" value="Glutamine synthetase/guanido kinase"/>
    <property type="match status" value="1"/>
</dbReference>
<dbReference type="AlphaFoldDB" id="A0A0R2JPL0"/>
<evidence type="ECO:0000256" key="4">
    <source>
        <dbReference type="ARBA" id="ARBA00022684"/>
    </source>
</evidence>
<dbReference type="InterPro" id="IPR006334">
    <property type="entry name" value="Glut_cys_ligase"/>
</dbReference>
<dbReference type="Proteomes" id="UP000051565">
    <property type="component" value="Unassembled WGS sequence"/>
</dbReference>
<reference evidence="11 12" key="1">
    <citation type="journal article" date="2015" name="Genome Announc.">
        <title>Expanding the biotechnology potential of lactobacilli through comparative genomics of 213 strains and associated genera.</title>
        <authorList>
            <person name="Sun Z."/>
            <person name="Harris H.M."/>
            <person name="McCann A."/>
            <person name="Guo C."/>
            <person name="Argimon S."/>
            <person name="Zhang W."/>
            <person name="Yang X."/>
            <person name="Jeffery I.B."/>
            <person name="Cooney J.C."/>
            <person name="Kagawa T.F."/>
            <person name="Liu W."/>
            <person name="Song Y."/>
            <person name="Salvetti E."/>
            <person name="Wrobel A."/>
            <person name="Rasinkangas P."/>
            <person name="Parkhill J."/>
            <person name="Rea M.C."/>
            <person name="O'Sullivan O."/>
            <person name="Ritari J."/>
            <person name="Douillard F.P."/>
            <person name="Paul Ross R."/>
            <person name="Yang R."/>
            <person name="Briner A.E."/>
            <person name="Felis G.E."/>
            <person name="de Vos W.M."/>
            <person name="Barrangou R."/>
            <person name="Klaenhammer T.R."/>
            <person name="Caufield P.W."/>
            <person name="Cui Y."/>
            <person name="Zhang H."/>
            <person name="O'Toole P.W."/>
        </authorList>
    </citation>
    <scope>NUCLEOTIDE SEQUENCE [LARGE SCALE GENOMIC DNA]</scope>
    <source>
        <strain evidence="11 12">DSM 20690</strain>
    </source>
</reference>
<evidence type="ECO:0000256" key="8">
    <source>
        <dbReference type="RuleBase" id="RU003544"/>
    </source>
</evidence>
<evidence type="ECO:0000256" key="6">
    <source>
        <dbReference type="ARBA" id="ARBA00022840"/>
    </source>
</evidence>
<dbReference type="PATRIC" id="fig|1122148.6.peg.508"/>
<feature type="domain" description="Glutamate--cysteine ligase" evidence="10">
    <location>
        <begin position="10"/>
        <end position="332"/>
    </location>
</feature>
<sequence>MKEKMDYDTYQALFKGLIGIEIEGNRFDVKLNSLSRYEHSNDLGDRRSQPYFQNDFTECMEELVTAPHSTNGKVINHLHSLQSILQNDLQQNEIIWPLSMPPKLTSADLAFLKTTSKNRPWYQSYLDNLMHKYGPYRQLIAGVHVNYSPNEKIVDYFQKKHQITARKKAKNELLFKIGQQIVGYRWLLTYLFGATPVSENLNDTVPQNIRKKEPFRSIRASEYGYTNFPDVHVSYVTLDGFINDIVKSVKDGKLSSSSEFYGPVRLKGTNKIEDVIKKGAKYVEFRIFDDNPFSINGVTLQSLNFVHLLVIDELITDKSWNKFELNQAHHDNQYTALQHPYDDLPVDLKNKALELLNRLDFLIKNAPENLQSQLEQTVKSARKDILNPKKTVAGQLIPFIRNGSLEKFGIEQGLKYKDDFSRETLAEKFPGIPKNLIQSYIQAHKLGFKVKLSNDDNLIVNINGKKHELSQNENLLNYIVVN</sequence>
<keyword evidence="5" id="KW-0547">Nucleotide-binding</keyword>
<dbReference type="EC" id="6.3.2.2" evidence="2 9"/>
<organism evidence="11 12">
    <name type="scientific">Fructilactobacillus lindneri DSM 20690 = JCM 11027</name>
    <dbReference type="NCBI Taxonomy" id="1122148"/>
    <lineage>
        <taxon>Bacteria</taxon>
        <taxon>Bacillati</taxon>
        <taxon>Bacillota</taxon>
        <taxon>Bacilli</taxon>
        <taxon>Lactobacillales</taxon>
        <taxon>Lactobacillaceae</taxon>
        <taxon>Fructilactobacillus</taxon>
    </lineage>
</organism>
<comment type="pathway">
    <text evidence="1 9">Sulfur metabolism; glutathione biosynthesis; glutathione from L-cysteine and L-glutamate: step 1/2.</text>
</comment>
<dbReference type="GO" id="GO:0004357">
    <property type="term" value="F:glutamate-cysteine ligase activity"/>
    <property type="evidence" value="ECO:0007669"/>
    <property type="project" value="UniProtKB-EC"/>
</dbReference>
<evidence type="ECO:0000256" key="9">
    <source>
        <dbReference type="RuleBase" id="RU004391"/>
    </source>
</evidence>
<dbReference type="InterPro" id="IPR007370">
    <property type="entry name" value="Glu_cys_ligase"/>
</dbReference>
<dbReference type="PANTHER" id="PTHR38761">
    <property type="entry name" value="GLUTAMATE--CYSTEINE LIGASE"/>
    <property type="match status" value="1"/>
</dbReference>
<keyword evidence="4 8" id="KW-0317">Glutathione biosynthesis</keyword>
<dbReference type="GO" id="GO:0005524">
    <property type="term" value="F:ATP binding"/>
    <property type="evidence" value="ECO:0007669"/>
    <property type="project" value="UniProtKB-KW"/>
</dbReference>
<evidence type="ECO:0000256" key="3">
    <source>
        <dbReference type="ARBA" id="ARBA00022598"/>
    </source>
</evidence>
<dbReference type="EMBL" id="JQBT01000032">
    <property type="protein sequence ID" value="KRN79083.1"/>
    <property type="molecule type" value="Genomic_DNA"/>
</dbReference>
<evidence type="ECO:0000256" key="1">
    <source>
        <dbReference type="ARBA" id="ARBA00005006"/>
    </source>
</evidence>
<dbReference type="GO" id="GO:0046872">
    <property type="term" value="F:metal ion binding"/>
    <property type="evidence" value="ECO:0007669"/>
    <property type="project" value="TreeGrafter"/>
</dbReference>
<keyword evidence="12" id="KW-1185">Reference proteome</keyword>
<protein>
    <recommendedName>
        <fullName evidence="2 9">Glutamate--cysteine ligase</fullName>
        <ecNumber evidence="2 9">6.3.2.2</ecNumber>
    </recommendedName>
</protein>
<evidence type="ECO:0000313" key="11">
    <source>
        <dbReference type="EMBL" id="KRN79083.1"/>
    </source>
</evidence>
<keyword evidence="6" id="KW-0067">ATP-binding</keyword>
<dbReference type="GO" id="GO:0006750">
    <property type="term" value="P:glutathione biosynthetic process"/>
    <property type="evidence" value="ECO:0007669"/>
    <property type="project" value="UniProtKB-UniPathway"/>
</dbReference>
<evidence type="ECO:0000313" key="12">
    <source>
        <dbReference type="Proteomes" id="UP000051565"/>
    </source>
</evidence>
<evidence type="ECO:0000256" key="5">
    <source>
        <dbReference type="ARBA" id="ARBA00022741"/>
    </source>
</evidence>
<evidence type="ECO:0000259" key="10">
    <source>
        <dbReference type="Pfam" id="PF04262"/>
    </source>
</evidence>
<dbReference type="GeneID" id="61250369"/>
<dbReference type="Pfam" id="PF04262">
    <property type="entry name" value="Glu_cys_ligase"/>
    <property type="match status" value="1"/>
</dbReference>
<proteinExistence type="inferred from homology"/>
<evidence type="ECO:0000256" key="2">
    <source>
        <dbReference type="ARBA" id="ARBA00012220"/>
    </source>
</evidence>